<dbReference type="PANTHER" id="PTHR46211:SF1">
    <property type="entry name" value="GLYCEROPHOSPHODIESTER PHOSPHODIESTERASE, CYTOPLASMIC"/>
    <property type="match status" value="1"/>
</dbReference>
<feature type="domain" description="GP-PDE" evidence="2">
    <location>
        <begin position="47"/>
        <end position="309"/>
    </location>
</feature>
<dbReference type="STRING" id="515622.bpr_I1153"/>
<name>E0S268_BUTPB</name>
<dbReference type="GO" id="GO:0006629">
    <property type="term" value="P:lipid metabolic process"/>
    <property type="evidence" value="ECO:0007669"/>
    <property type="project" value="InterPro"/>
</dbReference>
<feature type="transmembrane region" description="Helical" evidence="1">
    <location>
        <begin position="12"/>
        <end position="32"/>
    </location>
</feature>
<keyword evidence="1" id="KW-0472">Membrane</keyword>
<keyword evidence="1" id="KW-0812">Transmembrane</keyword>
<gene>
    <name evidence="3" type="ordered locus">bpr_I1153</name>
</gene>
<organism evidence="3 4">
    <name type="scientific">Butyrivibrio proteoclasticus (strain ATCC 51982 / DSM 14932 / B316)</name>
    <name type="common">Clostridium proteoclasticum</name>
    <dbReference type="NCBI Taxonomy" id="515622"/>
    <lineage>
        <taxon>Bacteria</taxon>
        <taxon>Bacillati</taxon>
        <taxon>Bacillota</taxon>
        <taxon>Clostridia</taxon>
        <taxon>Lachnospirales</taxon>
        <taxon>Lachnospiraceae</taxon>
        <taxon>Butyrivibrio</taxon>
    </lineage>
</organism>
<protein>
    <submittedName>
        <fullName evidence="3">Glycerophosphoryl diester phosphodiesterase</fullName>
        <ecNumber evidence="3">3.1.4.46</ecNumber>
    </submittedName>
</protein>
<dbReference type="AlphaFoldDB" id="E0S268"/>
<keyword evidence="3" id="KW-0378">Hydrolase</keyword>
<dbReference type="PANTHER" id="PTHR46211">
    <property type="entry name" value="GLYCEROPHOSPHORYL DIESTER PHOSPHODIESTERASE"/>
    <property type="match status" value="1"/>
</dbReference>
<dbReference type="GO" id="GO:0008889">
    <property type="term" value="F:glycerophosphodiester phosphodiesterase activity"/>
    <property type="evidence" value="ECO:0007669"/>
    <property type="project" value="UniProtKB-EC"/>
</dbReference>
<dbReference type="PROSITE" id="PS51704">
    <property type="entry name" value="GP_PDE"/>
    <property type="match status" value="1"/>
</dbReference>
<evidence type="ECO:0000313" key="3">
    <source>
        <dbReference type="EMBL" id="ADL33893.1"/>
    </source>
</evidence>
<accession>E0S268</accession>
<dbReference type="SUPFAM" id="SSF51695">
    <property type="entry name" value="PLC-like phosphodiesterases"/>
    <property type="match status" value="1"/>
</dbReference>
<dbReference type="Proteomes" id="UP000001299">
    <property type="component" value="Chromosome 1"/>
</dbReference>
<proteinExistence type="predicted"/>
<dbReference type="InterPro" id="IPR030395">
    <property type="entry name" value="GP_PDE_dom"/>
</dbReference>
<dbReference type="EMBL" id="CP001810">
    <property type="protein sequence ID" value="ADL33893.1"/>
    <property type="molecule type" value="Genomic_DNA"/>
</dbReference>
<reference evidence="3 4" key="1">
    <citation type="journal article" date="2010" name="PLoS ONE">
        <title>The glycobiome of the rumen bacterium Butyrivibrio proteoclasticus B316(T) highlights adaptation to a polysaccharide-rich environment.</title>
        <authorList>
            <person name="Kelly W.J."/>
            <person name="Leahy S.C."/>
            <person name="Altermann E."/>
            <person name="Yeoman C.J."/>
            <person name="Dunne J.C."/>
            <person name="Kong Z."/>
            <person name="Pacheco D.M."/>
            <person name="Li D."/>
            <person name="Noel S.J."/>
            <person name="Moon C.D."/>
            <person name="Cookson A.L."/>
            <person name="Attwood G.T."/>
        </authorList>
    </citation>
    <scope>NUCLEOTIDE SEQUENCE [LARGE SCALE GENOMIC DNA]</scope>
    <source>
        <strain evidence="4">ATCC 51982 / DSM 14932 / B316</strain>
    </source>
</reference>
<evidence type="ECO:0000313" key="4">
    <source>
        <dbReference type="Proteomes" id="UP000001299"/>
    </source>
</evidence>
<dbReference type="HOGENOM" id="CLU_030006_10_0_9"/>
<keyword evidence="1" id="KW-1133">Transmembrane helix</keyword>
<dbReference type="Gene3D" id="3.20.20.190">
    <property type="entry name" value="Phosphatidylinositol (PI) phosphodiesterase"/>
    <property type="match status" value="1"/>
</dbReference>
<dbReference type="EC" id="3.1.4.46" evidence="3"/>
<evidence type="ECO:0000256" key="1">
    <source>
        <dbReference type="SAM" id="Phobius"/>
    </source>
</evidence>
<dbReference type="InterPro" id="IPR017946">
    <property type="entry name" value="PLC-like_Pdiesterase_TIM-brl"/>
</dbReference>
<dbReference type="KEGG" id="bpb:bpr_I1153"/>
<sequence>MFILDLGSGLMLILKAFGLIVFLMCVLYMLMIMPRVVNKPSSEPFTRVLYAHRGLHDNRSNAPENSMAAFRKAVEAGYGIECDVQLTRDGVPVIFHDFTLARIARYPDGCVPADAVPNPDGSLGVKGKVVDYTYEELLQFHLLDSDEKIPKFEEFLQMVNGTIPIIVELKIELKDLAVCRKVDELLEDYKGIYCIESFNPLGVMWYRKNRPQVFRGQLSDAFHKDKPEEFQGPLYFILTNLLFNFLTRPDFIAFNHKYANCLARRICRRVYGNVAAAWTIKSEEELAKARKHFDIFIFDSFVPQSGPKA</sequence>
<dbReference type="Pfam" id="PF03009">
    <property type="entry name" value="GDPD"/>
    <property type="match status" value="1"/>
</dbReference>
<dbReference type="eggNOG" id="COG0584">
    <property type="taxonomic scope" value="Bacteria"/>
</dbReference>
<evidence type="ECO:0000259" key="2">
    <source>
        <dbReference type="PROSITE" id="PS51704"/>
    </source>
</evidence>
<keyword evidence="4" id="KW-1185">Reference proteome</keyword>